<dbReference type="Proteomes" id="UP001168338">
    <property type="component" value="Unassembled WGS sequence"/>
</dbReference>
<evidence type="ECO:0000313" key="2">
    <source>
        <dbReference type="Proteomes" id="UP001168338"/>
    </source>
</evidence>
<dbReference type="PANTHER" id="PTHR36932:SF1">
    <property type="entry name" value="CAPSULAR POLYSACCHARIDE BIOSYNTHESIS PROTEIN"/>
    <property type="match status" value="1"/>
</dbReference>
<sequence length="446" mass="51584">MFNKQLFILAHTIGEHSFYPTYKRLMKNQWRPYAELKGEQEKQLRRMVSYVYENVPYYSNLFKELKLVPKDIRTIEDLQKLPILTKEIIQEHWKELKPASLSAMQYEDRATGGSTGTPFQYRISKNDRFLGGALLYRGWGYGGFELGDKMVFLAGSSLNVGTKSNLITKAHEIARNLKKISSFDMGEPEMRSYACILNTFQPKFIRGYASSIYFYAQWLEENDIPVPSPKAVFTTSDKLFPHMRETIDRVFGCDVFDGYGLNDGGVSAYECPEHYGLHIDTERSITEVVAQDGGQVVDNGGGQILATSLHNFSMPFIRYATGDDVYITEDMCECGRGYKLLKEIIGRTVDVLITPEGKNVHGWFFLYIFWEYCQGIKEYQVVQKTVDEIHVKLVIEDSFDAEELERIKQIIQSKSPLWKIRFQLVDEIERTKAGKYKFILNEMERR</sequence>
<dbReference type="InterPro" id="IPR053158">
    <property type="entry name" value="CapK_Type1_Caps_Biosynth"/>
</dbReference>
<reference evidence="1" key="1">
    <citation type="submission" date="2019-05" db="EMBL/GenBank/DDBJ databases">
        <title>Methanoculleus sp. FWC-SCC1, a methanogenic archaeon isolated from deep marine cold seep.</title>
        <authorList>
            <person name="Chen Y.-W."/>
            <person name="Chen S.-C."/>
            <person name="Teng N.-H."/>
            <person name="Lai M.-C."/>
        </authorList>
    </citation>
    <scope>NUCLEOTIDE SEQUENCE</scope>
    <source>
        <strain evidence="1">FWC-SCC1</strain>
    </source>
</reference>
<dbReference type="PANTHER" id="PTHR36932">
    <property type="entry name" value="CAPSULAR POLYSACCHARIDE BIOSYNTHESIS PROTEIN"/>
    <property type="match status" value="1"/>
</dbReference>
<evidence type="ECO:0000313" key="1">
    <source>
        <dbReference type="EMBL" id="MDN7025663.1"/>
    </source>
</evidence>
<keyword evidence="2" id="KW-1185">Reference proteome</keyword>
<comment type="caution">
    <text evidence="1">The sequence shown here is derived from an EMBL/GenBank/DDBJ whole genome shotgun (WGS) entry which is preliminary data.</text>
</comment>
<name>A0ABT8MCJ8_9EURY</name>
<organism evidence="1 2">
    <name type="scientific">Methanoculleus frigidifontis</name>
    <dbReference type="NCBI Taxonomy" id="2584085"/>
    <lineage>
        <taxon>Archaea</taxon>
        <taxon>Methanobacteriati</taxon>
        <taxon>Methanobacteriota</taxon>
        <taxon>Stenosarchaea group</taxon>
        <taxon>Methanomicrobia</taxon>
        <taxon>Methanomicrobiales</taxon>
        <taxon>Methanomicrobiaceae</taxon>
        <taxon>Methanoculleus</taxon>
    </lineage>
</organism>
<dbReference type="EMBL" id="VCYH01000009">
    <property type="protein sequence ID" value="MDN7025663.1"/>
    <property type="molecule type" value="Genomic_DNA"/>
</dbReference>
<dbReference type="Gene3D" id="3.40.50.12780">
    <property type="entry name" value="N-terminal domain of ligase-like"/>
    <property type="match status" value="1"/>
</dbReference>
<keyword evidence="1" id="KW-0436">Ligase</keyword>
<dbReference type="RefSeq" id="WP_301664845.1">
    <property type="nucleotide sequence ID" value="NZ_VCYH01000009.1"/>
</dbReference>
<gene>
    <name evidence="1" type="ORF">FGU65_12325</name>
</gene>
<proteinExistence type="predicted"/>
<protein>
    <submittedName>
        <fullName evidence="1">Phenylacetate--CoA ligase family protein</fullName>
    </submittedName>
</protein>
<dbReference type="GO" id="GO:0016874">
    <property type="term" value="F:ligase activity"/>
    <property type="evidence" value="ECO:0007669"/>
    <property type="project" value="UniProtKB-KW"/>
</dbReference>
<accession>A0ABT8MCJ8</accession>
<dbReference type="InterPro" id="IPR042099">
    <property type="entry name" value="ANL_N_sf"/>
</dbReference>
<dbReference type="SUPFAM" id="SSF56801">
    <property type="entry name" value="Acetyl-CoA synthetase-like"/>
    <property type="match status" value="1"/>
</dbReference>